<evidence type="ECO:0000313" key="2">
    <source>
        <dbReference type="EMBL" id="QNF34443.1"/>
    </source>
</evidence>
<dbReference type="SUPFAM" id="SSF109604">
    <property type="entry name" value="HD-domain/PDEase-like"/>
    <property type="match status" value="1"/>
</dbReference>
<dbReference type="Pfam" id="PF01966">
    <property type="entry name" value="HD"/>
    <property type="match status" value="1"/>
</dbReference>
<gene>
    <name evidence="2" type="ORF">HUW51_17560</name>
</gene>
<accession>A0A7G7GBA9</accession>
<reference evidence="2 3" key="1">
    <citation type="journal article" date="2018" name="Int. J. Syst. Evol. Microbiol.">
        <title>Adhaeribacter swui sp. nov., isolated from wet mud.</title>
        <authorList>
            <person name="Kim D.U."/>
            <person name="Kim K.W."/>
            <person name="Kang M.S."/>
            <person name="Kim J.Y."/>
            <person name="Jang J.H."/>
            <person name="Kim M.K."/>
        </authorList>
    </citation>
    <scope>NUCLEOTIDE SEQUENCE [LARGE SCALE GENOMIC DNA]</scope>
    <source>
        <strain evidence="2 3">KCTC 52873</strain>
    </source>
</reference>
<dbReference type="EMBL" id="CP055156">
    <property type="protein sequence ID" value="QNF34443.1"/>
    <property type="molecule type" value="Genomic_DNA"/>
</dbReference>
<dbReference type="KEGG" id="aswu:HUW51_17560"/>
<evidence type="ECO:0000259" key="1">
    <source>
        <dbReference type="SMART" id="SM00471"/>
    </source>
</evidence>
<dbReference type="InterPro" id="IPR006674">
    <property type="entry name" value="HD_domain"/>
</dbReference>
<organism evidence="2 3">
    <name type="scientific">Adhaeribacter swui</name>
    <dbReference type="NCBI Taxonomy" id="2086471"/>
    <lineage>
        <taxon>Bacteria</taxon>
        <taxon>Pseudomonadati</taxon>
        <taxon>Bacteroidota</taxon>
        <taxon>Cytophagia</taxon>
        <taxon>Cytophagales</taxon>
        <taxon>Hymenobacteraceae</taxon>
        <taxon>Adhaeribacter</taxon>
    </lineage>
</organism>
<name>A0A7G7GBA9_9BACT</name>
<protein>
    <submittedName>
        <fullName evidence="2">HD domain-containing protein</fullName>
    </submittedName>
</protein>
<sequence>MIYAIYPQIHAFALQKLQAGLSEKYTYHHVAHTLDVLEQCTKIADLEGVVAPEELFLLQVGALYHDMGFLYTYQGHEDKSCEIADVDLTNFGFSKPQKEVVFGLIKATQVPQNPQTKLEEIICDADLDYLGRPDFYAIGEGLYQEFLWQGIVKNELDWNRVQVKFLKNHRYFTPSSIARREKQKQEYLQQVIEKVARLELL</sequence>
<dbReference type="Proteomes" id="UP000515237">
    <property type="component" value="Chromosome"/>
</dbReference>
<dbReference type="CDD" id="cd00077">
    <property type="entry name" value="HDc"/>
    <property type="match status" value="1"/>
</dbReference>
<dbReference type="InterPro" id="IPR003607">
    <property type="entry name" value="HD/PDEase_dom"/>
</dbReference>
<proteinExistence type="predicted"/>
<evidence type="ECO:0000313" key="3">
    <source>
        <dbReference type="Proteomes" id="UP000515237"/>
    </source>
</evidence>
<dbReference type="SMART" id="SM00471">
    <property type="entry name" value="HDc"/>
    <property type="match status" value="1"/>
</dbReference>
<keyword evidence="3" id="KW-1185">Reference proteome</keyword>
<dbReference type="Gene3D" id="1.10.3210.10">
    <property type="entry name" value="Hypothetical protein af1432"/>
    <property type="match status" value="1"/>
</dbReference>
<dbReference type="AlphaFoldDB" id="A0A7G7GBA9"/>
<feature type="domain" description="HD/PDEase" evidence="1">
    <location>
        <begin position="25"/>
        <end position="139"/>
    </location>
</feature>
<dbReference type="RefSeq" id="WP_185270923.1">
    <property type="nucleotide sequence ID" value="NZ_CP055156.1"/>
</dbReference>